<gene>
    <name evidence="9" type="ORF">FHX76_001580</name>
</gene>
<protein>
    <submittedName>
        <fullName evidence="9">Multicomponent Na+:H+ antiporter subunit F</fullName>
    </submittedName>
</protein>
<evidence type="ECO:0000256" key="1">
    <source>
        <dbReference type="ARBA" id="ARBA00004651"/>
    </source>
</evidence>
<organism evidence="9 10">
    <name type="scientific">Lysinibacter cavernae</name>
    <dbReference type="NCBI Taxonomy" id="1640652"/>
    <lineage>
        <taxon>Bacteria</taxon>
        <taxon>Bacillati</taxon>
        <taxon>Actinomycetota</taxon>
        <taxon>Actinomycetes</taxon>
        <taxon>Micrococcales</taxon>
        <taxon>Microbacteriaceae</taxon>
        <taxon>Lysinibacter</taxon>
    </lineage>
</organism>
<evidence type="ECO:0000256" key="4">
    <source>
        <dbReference type="ARBA" id="ARBA00022475"/>
    </source>
</evidence>
<comment type="similarity">
    <text evidence="2">Belongs to the CPA3 antiporters (TC 2.A.63) subunit F family.</text>
</comment>
<feature type="transmembrane region" description="Helical" evidence="8">
    <location>
        <begin position="32"/>
        <end position="53"/>
    </location>
</feature>
<evidence type="ECO:0000256" key="6">
    <source>
        <dbReference type="ARBA" id="ARBA00022989"/>
    </source>
</evidence>
<evidence type="ECO:0000313" key="9">
    <source>
        <dbReference type="EMBL" id="NIH53712.1"/>
    </source>
</evidence>
<evidence type="ECO:0000256" key="8">
    <source>
        <dbReference type="SAM" id="Phobius"/>
    </source>
</evidence>
<comment type="subcellular location">
    <subcellularLocation>
        <location evidence="1">Cell membrane</location>
        <topology evidence="1">Multi-pass membrane protein</topology>
    </subcellularLocation>
</comment>
<keyword evidence="10" id="KW-1185">Reference proteome</keyword>
<keyword evidence="4" id="KW-1003">Cell membrane</keyword>
<dbReference type="EMBL" id="JAAMOX010000001">
    <property type="protein sequence ID" value="NIH53712.1"/>
    <property type="molecule type" value="Genomic_DNA"/>
</dbReference>
<feature type="transmembrane region" description="Helical" evidence="8">
    <location>
        <begin position="59"/>
        <end position="81"/>
    </location>
</feature>
<reference evidence="9 10" key="1">
    <citation type="submission" date="2020-02" db="EMBL/GenBank/DDBJ databases">
        <title>Sequencing the genomes of 1000 actinobacteria strains.</title>
        <authorList>
            <person name="Klenk H.-P."/>
        </authorList>
    </citation>
    <scope>NUCLEOTIDE SEQUENCE [LARGE SCALE GENOMIC DNA]</scope>
    <source>
        <strain evidence="9 10">DSM 27960</strain>
    </source>
</reference>
<dbReference type="PANTHER" id="PTHR34702:SF1">
    <property type="entry name" value="NA(+)_H(+) ANTIPORTER SUBUNIT F"/>
    <property type="match status" value="1"/>
</dbReference>
<dbReference type="AlphaFoldDB" id="A0A7X5R1D6"/>
<evidence type="ECO:0000313" key="10">
    <source>
        <dbReference type="Proteomes" id="UP000541033"/>
    </source>
</evidence>
<name>A0A7X5R1D6_9MICO</name>
<proteinExistence type="inferred from homology"/>
<evidence type="ECO:0000256" key="7">
    <source>
        <dbReference type="ARBA" id="ARBA00023136"/>
    </source>
</evidence>
<feature type="transmembrane region" description="Helical" evidence="8">
    <location>
        <begin position="6"/>
        <end position="25"/>
    </location>
</feature>
<keyword evidence="5 8" id="KW-0812">Transmembrane</keyword>
<dbReference type="GO" id="GO:0015385">
    <property type="term" value="F:sodium:proton antiporter activity"/>
    <property type="evidence" value="ECO:0007669"/>
    <property type="project" value="TreeGrafter"/>
</dbReference>
<dbReference type="RefSeq" id="WP_167149548.1">
    <property type="nucleotide sequence ID" value="NZ_JAAMOX010000001.1"/>
</dbReference>
<dbReference type="InterPro" id="IPR007208">
    <property type="entry name" value="MrpF/PhaF-like"/>
</dbReference>
<accession>A0A7X5R1D6</accession>
<keyword evidence="6 8" id="KW-1133">Transmembrane helix</keyword>
<dbReference type="Proteomes" id="UP000541033">
    <property type="component" value="Unassembled WGS sequence"/>
</dbReference>
<comment type="caution">
    <text evidence="9">The sequence shown here is derived from an EMBL/GenBank/DDBJ whole genome shotgun (WGS) entry which is preliminary data.</text>
</comment>
<dbReference type="GO" id="GO:0005886">
    <property type="term" value="C:plasma membrane"/>
    <property type="evidence" value="ECO:0007669"/>
    <property type="project" value="UniProtKB-SubCell"/>
</dbReference>
<evidence type="ECO:0000256" key="3">
    <source>
        <dbReference type="ARBA" id="ARBA00022448"/>
    </source>
</evidence>
<evidence type="ECO:0000256" key="5">
    <source>
        <dbReference type="ARBA" id="ARBA00022692"/>
    </source>
</evidence>
<keyword evidence="3" id="KW-0813">Transport</keyword>
<dbReference type="PANTHER" id="PTHR34702">
    <property type="entry name" value="NA(+)/H(+) ANTIPORTER SUBUNIT F1"/>
    <property type="match status" value="1"/>
</dbReference>
<evidence type="ECO:0000256" key="2">
    <source>
        <dbReference type="ARBA" id="ARBA00009212"/>
    </source>
</evidence>
<dbReference type="Pfam" id="PF04066">
    <property type="entry name" value="MrpF_PhaF"/>
    <property type="match status" value="1"/>
</dbReference>
<keyword evidence="7 8" id="KW-0472">Membrane</keyword>
<sequence>MNWVGLVVGAFLGIGAVCAVARIIIGPTTLDRVLATDVLLAIVLCSLAADMAINHHTATMPILVALAFFGVTSSISITRFISRREEP</sequence>